<dbReference type="Pfam" id="PF07727">
    <property type="entry name" value="RVT_2"/>
    <property type="match status" value="1"/>
</dbReference>
<evidence type="ECO:0000313" key="4">
    <source>
        <dbReference type="EMBL" id="GEW86737.1"/>
    </source>
</evidence>
<proteinExistence type="predicted"/>
<dbReference type="AlphaFoldDB" id="A0A699H2W1"/>
<feature type="compositionally biased region" description="Basic residues" evidence="2">
    <location>
        <begin position="529"/>
        <end position="538"/>
    </location>
</feature>
<organism evidence="4">
    <name type="scientific">Tanacetum cinerariifolium</name>
    <name type="common">Dalmatian daisy</name>
    <name type="synonym">Chrysanthemum cinerariifolium</name>
    <dbReference type="NCBI Taxonomy" id="118510"/>
    <lineage>
        <taxon>Eukaryota</taxon>
        <taxon>Viridiplantae</taxon>
        <taxon>Streptophyta</taxon>
        <taxon>Embryophyta</taxon>
        <taxon>Tracheophyta</taxon>
        <taxon>Spermatophyta</taxon>
        <taxon>Magnoliopsida</taxon>
        <taxon>eudicotyledons</taxon>
        <taxon>Gunneridae</taxon>
        <taxon>Pentapetalae</taxon>
        <taxon>asterids</taxon>
        <taxon>campanulids</taxon>
        <taxon>Asterales</taxon>
        <taxon>Asteraceae</taxon>
        <taxon>Asteroideae</taxon>
        <taxon>Anthemideae</taxon>
        <taxon>Anthemidinae</taxon>
        <taxon>Tanacetum</taxon>
    </lineage>
</organism>
<evidence type="ECO:0000259" key="3">
    <source>
        <dbReference type="Pfam" id="PF07727"/>
    </source>
</evidence>
<evidence type="ECO:0000256" key="2">
    <source>
        <dbReference type="SAM" id="MobiDB-lite"/>
    </source>
</evidence>
<reference evidence="4" key="1">
    <citation type="journal article" date="2019" name="Sci. Rep.">
        <title>Draft genome of Tanacetum cinerariifolium, the natural source of mosquito coil.</title>
        <authorList>
            <person name="Yamashiro T."/>
            <person name="Shiraishi A."/>
            <person name="Satake H."/>
            <person name="Nakayama K."/>
        </authorList>
    </citation>
    <scope>NUCLEOTIDE SEQUENCE</scope>
</reference>
<feature type="region of interest" description="Disordered" evidence="2">
    <location>
        <begin position="522"/>
        <end position="569"/>
    </location>
</feature>
<feature type="coiled-coil region" evidence="1">
    <location>
        <begin position="858"/>
        <end position="895"/>
    </location>
</feature>
<dbReference type="PANTHER" id="PTHR11439:SF495">
    <property type="entry name" value="REVERSE TRANSCRIPTASE, RNA-DEPENDENT DNA POLYMERASE-RELATED"/>
    <property type="match status" value="1"/>
</dbReference>
<dbReference type="CDD" id="cd09272">
    <property type="entry name" value="RNase_HI_RT_Ty1"/>
    <property type="match status" value="1"/>
</dbReference>
<accession>A0A699H2W1</accession>
<feature type="coiled-coil region" evidence="1">
    <location>
        <begin position="599"/>
        <end position="626"/>
    </location>
</feature>
<keyword evidence="1" id="KW-0175">Coiled coil</keyword>
<sequence length="1056" mass="121705">MLVQVYMDDIIFGSTKKSWCDEFEELMKNRFQISYMCELTIFLRLHVKQKEDGIFISQDKYVAEILKKFDFLYVKTASTPIETQKPLVKDEEAADVDVHLYRFQVTPKTSHLQAVKRIFRRLISWQYKKQTIMATSTTEAEYVAAAHYCRQVLWIHNQLLDYGFNFMNTKIYIDNEIIICIVRNPVFHSKTKHIKIRHHFIRDAYEKKLIQHIATLVKGRLIECAKKNREKDVSIKNRKRAVCKNRQSALLKVNAASPKLTTARVSAAAETKPTESAGFKQIIDFLNEISVSYALTASPSIRTSCIKKFWTTAKVKTINDEVRIQALTDEKRINIKESSIRRTLKLDDAEGTSCLANAEIFDGLAKMGYEKLYENLTFYKAFFSPQWKFLIHTILQCLRAKTTSSNEFSSTKASAIICLATNQKFNFLRYILLSLVKNIEAGVPFFMFHRFVQLLIDHQLGDMSLHKDIYDNPSLTKKVFANMKRVGTGFYGVVTSLFDNMLVLATEEVGLIQDDVQLVPIPTEPSTSKPHKKHKLKKQQSQAPKVPSPKRSLEHMLPSPSNDPLPGGEDSLKLQKLIDLCTHLSNKALELESKVIDIKYTYKERIEKLEGRVDKLEEDNKVLKELHSVHSKVDIAAPVVEKEKSFKQGRIIDLDEDVKINLEEAQAKPYRMDLENQEKVLSMQDVNDEEPAEVKEVLEVVKATKLMTEVVTTAGATTTAKATKVQYKDKGKGILIEEPKSLKVKAQIKQDEAFARQLEAELNADINWNVFIEQVKRSERLNDAVMKYQALKRKPLTKAQARKNMIIYLKNMSGFKMNYFKGMTYSEIRPLFKKHYNYNQAFLEEVNEEVTVPEKVEVEAHKREGESLEKELTKKQKMDEEAAKLKSHLEDLESLWKLVKERFEKTEPKNYSDDYLLKTLKIMFEQPDVEASVWRDQKDRYGLAKDINWTRSCADIVTFACVIEIWLLNTCLRGTPILGICVIVWIGWVRLPILEKMGTPDGYTYPGTIPFKLVYGKACHLPVELEHKAYLELKTCNVDLTKAGANRFLKINELDK</sequence>
<protein>
    <recommendedName>
        <fullName evidence="3">Reverse transcriptase Ty1/copia-type domain-containing protein</fullName>
    </recommendedName>
</protein>
<feature type="domain" description="Reverse transcriptase Ty1/copia-type" evidence="3">
    <location>
        <begin position="1"/>
        <end position="82"/>
    </location>
</feature>
<dbReference type="PANTHER" id="PTHR11439">
    <property type="entry name" value="GAG-POL-RELATED RETROTRANSPOSON"/>
    <property type="match status" value="1"/>
</dbReference>
<comment type="caution">
    <text evidence="4">The sequence shown here is derived from an EMBL/GenBank/DDBJ whole genome shotgun (WGS) entry which is preliminary data.</text>
</comment>
<dbReference type="EMBL" id="BKCJ010077757">
    <property type="protein sequence ID" value="GEW86737.1"/>
    <property type="molecule type" value="Genomic_DNA"/>
</dbReference>
<dbReference type="InterPro" id="IPR013103">
    <property type="entry name" value="RVT_2"/>
</dbReference>
<evidence type="ECO:0000256" key="1">
    <source>
        <dbReference type="SAM" id="Coils"/>
    </source>
</evidence>
<gene>
    <name evidence="4" type="ORF">Tci_258713</name>
</gene>
<name>A0A699H2W1_TANCI</name>